<dbReference type="PROSITE" id="PS51257">
    <property type="entry name" value="PROKAR_LIPOPROTEIN"/>
    <property type="match status" value="1"/>
</dbReference>
<evidence type="ECO:0000256" key="4">
    <source>
        <dbReference type="SAM" id="SignalP"/>
    </source>
</evidence>
<dbReference type="PANTHER" id="PTHR47235:SF1">
    <property type="entry name" value="BLR6548 PROTEIN"/>
    <property type="match status" value="1"/>
</dbReference>
<dbReference type="SUPFAM" id="SSF53822">
    <property type="entry name" value="Periplasmic binding protein-like I"/>
    <property type="match status" value="1"/>
</dbReference>
<protein>
    <submittedName>
        <fullName evidence="6">ABC transporter substrate-binding protein</fullName>
    </submittedName>
</protein>
<evidence type="ECO:0000256" key="1">
    <source>
        <dbReference type="ARBA" id="ARBA00010062"/>
    </source>
</evidence>
<evidence type="ECO:0000256" key="2">
    <source>
        <dbReference type="ARBA" id="ARBA00022729"/>
    </source>
</evidence>
<keyword evidence="7" id="KW-1185">Reference proteome</keyword>
<comment type="caution">
    <text evidence="6">The sequence shown here is derived from an EMBL/GenBank/DDBJ whole genome shotgun (WGS) entry which is preliminary data.</text>
</comment>
<dbReference type="InterPro" id="IPR028081">
    <property type="entry name" value="Leu-bd"/>
</dbReference>
<dbReference type="Proteomes" id="UP000310458">
    <property type="component" value="Unassembled WGS sequence"/>
</dbReference>
<feature type="chain" id="PRO_5038765185" evidence="4">
    <location>
        <begin position="34"/>
        <end position="425"/>
    </location>
</feature>
<organism evidence="6 7">
    <name type="scientific">Nesterenkonia salmonea</name>
    <dbReference type="NCBI Taxonomy" id="1804987"/>
    <lineage>
        <taxon>Bacteria</taxon>
        <taxon>Bacillati</taxon>
        <taxon>Actinomycetota</taxon>
        <taxon>Actinomycetes</taxon>
        <taxon>Micrococcales</taxon>
        <taxon>Micrococcaceae</taxon>
        <taxon>Nesterenkonia</taxon>
    </lineage>
</organism>
<name>A0A5R9BLQ4_9MICC</name>
<dbReference type="AlphaFoldDB" id="A0A5R9BLQ4"/>
<proteinExistence type="inferred from homology"/>
<evidence type="ECO:0000259" key="5">
    <source>
        <dbReference type="Pfam" id="PF13458"/>
    </source>
</evidence>
<keyword evidence="2 4" id="KW-0732">Signal</keyword>
<reference evidence="6 7" key="1">
    <citation type="submission" date="2019-05" db="EMBL/GenBank/DDBJ databases">
        <title>Nesterenkonia sp. GY074 isolated from the Southern Atlantic Ocean.</title>
        <authorList>
            <person name="Zhang G."/>
        </authorList>
    </citation>
    <scope>NUCLEOTIDE SEQUENCE [LARGE SCALE GENOMIC DNA]</scope>
    <source>
        <strain evidence="6 7">GY074</strain>
    </source>
</reference>
<dbReference type="InterPro" id="IPR028082">
    <property type="entry name" value="Peripla_BP_I"/>
</dbReference>
<sequence length="425" mass="45065">MGNTQKAAAPRGRRVTALTAAVLLGSATAACGAAETENTPGVTDDTVTIGTHHPLTGPAAGGFASISAATSAYFEYINDNGGIHGRDIEYIVRDDAYSPSNTQSVVRELVQQEDIFALVNGLGTPTHSSVLEYLDQNDVPDLFVSSGSLVWNQPDEFPNTFGYNADYVTEGAALGQYILDSEDDPTICLLGQDDDFGESMLEGVEGAVGDDGVAEVQWYSTANEDVTAQIGAMQSAGCDANILATINGFTALALGTAAQLQYEPNWYASSSGGDYPTLVDHLGDAAPLLEGLISVNYLQNTPESDWYELFEDVNEEYNGGAAFTGNTTYGMSVAYVFAETLARTGEEPTREAIVETLASGEVVGNGIVPLTYAEDDHFGNRTVQIAVVEDEVQDFIDYAYQVTDGEPEAVEPDPVPLENEGIPSH</sequence>
<dbReference type="EMBL" id="VAVZ01000002">
    <property type="protein sequence ID" value="TLQ01080.1"/>
    <property type="molecule type" value="Genomic_DNA"/>
</dbReference>
<dbReference type="CDD" id="cd06343">
    <property type="entry name" value="PBP1_ABC_ligand_binding-like"/>
    <property type="match status" value="1"/>
</dbReference>
<dbReference type="OrthoDB" id="26870at2"/>
<gene>
    <name evidence="6" type="ORF">FEF26_01175</name>
</gene>
<evidence type="ECO:0000313" key="6">
    <source>
        <dbReference type="EMBL" id="TLQ01080.1"/>
    </source>
</evidence>
<feature type="region of interest" description="Disordered" evidence="3">
    <location>
        <begin position="403"/>
        <end position="425"/>
    </location>
</feature>
<dbReference type="RefSeq" id="WP_138251705.1">
    <property type="nucleotide sequence ID" value="NZ_VAVZ01000002.1"/>
</dbReference>
<feature type="domain" description="Leucine-binding protein" evidence="5">
    <location>
        <begin position="46"/>
        <end position="389"/>
    </location>
</feature>
<evidence type="ECO:0000256" key="3">
    <source>
        <dbReference type="SAM" id="MobiDB-lite"/>
    </source>
</evidence>
<dbReference type="Gene3D" id="3.40.50.2300">
    <property type="match status" value="2"/>
</dbReference>
<accession>A0A5R9BLQ4</accession>
<evidence type="ECO:0000313" key="7">
    <source>
        <dbReference type="Proteomes" id="UP000310458"/>
    </source>
</evidence>
<feature type="signal peptide" evidence="4">
    <location>
        <begin position="1"/>
        <end position="33"/>
    </location>
</feature>
<dbReference type="Pfam" id="PF13458">
    <property type="entry name" value="Peripla_BP_6"/>
    <property type="match status" value="1"/>
</dbReference>
<comment type="similarity">
    <text evidence="1">Belongs to the leucine-binding protein family.</text>
</comment>
<dbReference type="PANTHER" id="PTHR47235">
    <property type="entry name" value="BLR6548 PROTEIN"/>
    <property type="match status" value="1"/>
</dbReference>